<comment type="function">
    <text evidence="5 7">Participates in transcription elongation, termination and antitermination.</text>
</comment>
<keyword evidence="4 5" id="KW-0804">Transcription</keyword>
<feature type="domain" description="NusG-like N-terminal" evidence="8">
    <location>
        <begin position="6"/>
        <end position="118"/>
    </location>
</feature>
<keyword evidence="3 5" id="KW-0805">Transcription regulation</keyword>
<dbReference type="GeneID" id="82203189"/>
<evidence type="ECO:0000256" key="7">
    <source>
        <dbReference type="RuleBase" id="RU000538"/>
    </source>
</evidence>
<evidence type="ECO:0000256" key="6">
    <source>
        <dbReference type="NCBIfam" id="TIGR01956"/>
    </source>
</evidence>
<evidence type="ECO:0000313" key="11">
    <source>
        <dbReference type="Proteomes" id="UP000186341"/>
    </source>
</evidence>
<dbReference type="NCBIfam" id="TIGR00922">
    <property type="entry name" value="nusG"/>
    <property type="match status" value="1"/>
</dbReference>
<evidence type="ECO:0000256" key="2">
    <source>
        <dbReference type="ARBA" id="ARBA00022814"/>
    </source>
</evidence>
<dbReference type="NCBIfam" id="TIGR01956">
    <property type="entry name" value="NusG_myco"/>
    <property type="match status" value="1"/>
</dbReference>
<reference evidence="10 11" key="1">
    <citation type="submission" date="2016-11" db="EMBL/GenBank/DDBJ databases">
        <title>Description of two novel members of the family Erysipelotrichaceae: Ileibacterium lipovorans gen. nov., sp. nov. and Dubosiella newyorkensis, gen. nov., sp. nov.</title>
        <authorList>
            <person name="Cox L.M."/>
            <person name="Sohn J."/>
            <person name="Tyrrell K.L."/>
            <person name="Citron D.M."/>
            <person name="Lawson P.A."/>
            <person name="Patel N.B."/>
            <person name="Iizumi T."/>
            <person name="Perez-Perez G.I."/>
            <person name="Goldstein E.J."/>
            <person name="Blaser M.J."/>
        </authorList>
    </citation>
    <scope>NUCLEOTIDE SEQUENCE [LARGE SCALE GENOMIC DNA]</scope>
    <source>
        <strain evidence="10 11">NYU-BL-A3</strain>
    </source>
</reference>
<evidence type="ECO:0000259" key="9">
    <source>
        <dbReference type="SMART" id="SM00739"/>
    </source>
</evidence>
<dbReference type="PANTHER" id="PTHR30265">
    <property type="entry name" value="RHO-INTERACTING TRANSCRIPTION TERMINATION FACTOR NUSG"/>
    <property type="match status" value="1"/>
</dbReference>
<dbReference type="Pfam" id="PF02357">
    <property type="entry name" value="NusG"/>
    <property type="match status" value="1"/>
</dbReference>
<evidence type="ECO:0000256" key="5">
    <source>
        <dbReference type="HAMAP-Rule" id="MF_00948"/>
    </source>
</evidence>
<dbReference type="Proteomes" id="UP000186341">
    <property type="component" value="Unassembled WGS sequence"/>
</dbReference>
<dbReference type="CDD" id="cd09891">
    <property type="entry name" value="NGN_Bact_1"/>
    <property type="match status" value="1"/>
</dbReference>
<dbReference type="OrthoDB" id="9809075at2"/>
<dbReference type="InterPro" id="IPR043425">
    <property type="entry name" value="NusG-like"/>
</dbReference>
<dbReference type="SMART" id="SM00739">
    <property type="entry name" value="KOW"/>
    <property type="match status" value="1"/>
</dbReference>
<keyword evidence="1 5" id="KW-0806">Transcription termination</keyword>
<sequence>MAEDLQKNWYVVNTYAGMERRVKENLERRIKTMGLEDTLFQVLIAETKEIETKKDGKTVEKMHNLFDGYILVQMRMTDEAWYVVRNTPGVTGFIGSSGKGAKPFPVPQEEIDNVLRQMGQVTEVTIDFAPGDQVEIIGGPFEGDSGKVISLDQNEKTASVSIRIFGRETETDIPFADLKKKEEEF</sequence>
<dbReference type="Gene3D" id="3.30.70.940">
    <property type="entry name" value="NusG, N-terminal domain"/>
    <property type="match status" value="1"/>
</dbReference>
<evidence type="ECO:0000256" key="3">
    <source>
        <dbReference type="ARBA" id="ARBA00023015"/>
    </source>
</evidence>
<dbReference type="SUPFAM" id="SSF82679">
    <property type="entry name" value="N-utilization substance G protein NusG, N-terminal domain"/>
    <property type="match status" value="1"/>
</dbReference>
<dbReference type="PRINTS" id="PR00338">
    <property type="entry name" value="NUSGTNSCPFCT"/>
</dbReference>
<proteinExistence type="inferred from homology"/>
<dbReference type="AlphaFoldDB" id="A0A1U7NEX6"/>
<dbReference type="RefSeq" id="WP_075820147.1">
    <property type="nucleotide sequence ID" value="NZ_CAJUTZ010000090.1"/>
</dbReference>
<accession>A0A1U7NEX6</accession>
<organism evidence="10 11">
    <name type="scientific">Ileibacterium valens</name>
    <dbReference type="NCBI Taxonomy" id="1862668"/>
    <lineage>
        <taxon>Bacteria</taxon>
        <taxon>Bacillati</taxon>
        <taxon>Bacillota</taxon>
        <taxon>Erysipelotrichia</taxon>
        <taxon>Erysipelotrichales</taxon>
        <taxon>Erysipelotrichaceae</taxon>
        <taxon>Ileibacterium</taxon>
    </lineage>
</organism>
<dbReference type="InterPro" id="IPR036735">
    <property type="entry name" value="NGN_dom_sf"/>
</dbReference>
<dbReference type="GO" id="GO:0031564">
    <property type="term" value="P:transcription antitermination"/>
    <property type="evidence" value="ECO:0007669"/>
    <property type="project" value="UniProtKB-UniRule"/>
</dbReference>
<dbReference type="InterPro" id="IPR008991">
    <property type="entry name" value="Translation_prot_SH3-like_sf"/>
</dbReference>
<dbReference type="GO" id="GO:0006353">
    <property type="term" value="P:DNA-templated transcription termination"/>
    <property type="evidence" value="ECO:0007669"/>
    <property type="project" value="UniProtKB-UniRule"/>
</dbReference>
<dbReference type="InterPro" id="IPR014722">
    <property type="entry name" value="Rib_uL2_dom2"/>
</dbReference>
<keyword evidence="2 5" id="KW-0889">Transcription antitermination</keyword>
<name>A0A1U7NEX6_9FIRM</name>
<dbReference type="EMBL" id="MPJW01000165">
    <property type="protein sequence ID" value="OLU38445.1"/>
    <property type="molecule type" value="Genomic_DNA"/>
</dbReference>
<protein>
    <recommendedName>
        <fullName evidence="5 6">Transcription termination/antitermination protein NusG</fullName>
    </recommendedName>
</protein>
<dbReference type="InterPro" id="IPR006645">
    <property type="entry name" value="NGN-like_dom"/>
</dbReference>
<dbReference type="PANTHER" id="PTHR30265:SF2">
    <property type="entry name" value="TRANSCRIPTION TERMINATION_ANTITERMINATION PROTEIN NUSG"/>
    <property type="match status" value="1"/>
</dbReference>
<dbReference type="GO" id="GO:0006354">
    <property type="term" value="P:DNA-templated transcription elongation"/>
    <property type="evidence" value="ECO:0007669"/>
    <property type="project" value="UniProtKB-UniRule"/>
</dbReference>
<dbReference type="SMART" id="SM00738">
    <property type="entry name" value="NGN"/>
    <property type="match status" value="1"/>
</dbReference>
<dbReference type="Pfam" id="PF00467">
    <property type="entry name" value="KOW"/>
    <property type="match status" value="1"/>
</dbReference>
<dbReference type="InterPro" id="IPR005824">
    <property type="entry name" value="KOW"/>
</dbReference>
<comment type="caution">
    <text evidence="10">The sequence shown here is derived from an EMBL/GenBank/DDBJ whole genome shotgun (WGS) entry which is preliminary data.</text>
</comment>
<dbReference type="GO" id="GO:0005829">
    <property type="term" value="C:cytosol"/>
    <property type="evidence" value="ECO:0007669"/>
    <property type="project" value="TreeGrafter"/>
</dbReference>
<dbReference type="InterPro" id="IPR047050">
    <property type="entry name" value="NGN"/>
</dbReference>
<gene>
    <name evidence="5" type="primary">nusG</name>
    <name evidence="10" type="ORF">BO222_08415</name>
</gene>
<evidence type="ECO:0000256" key="1">
    <source>
        <dbReference type="ARBA" id="ARBA00022472"/>
    </source>
</evidence>
<evidence type="ECO:0000256" key="4">
    <source>
        <dbReference type="ARBA" id="ARBA00023163"/>
    </source>
</evidence>
<dbReference type="InterPro" id="IPR001062">
    <property type="entry name" value="Transcrpt_antiterm_NusG"/>
</dbReference>
<evidence type="ECO:0000313" key="10">
    <source>
        <dbReference type="EMBL" id="OLU38445.1"/>
    </source>
</evidence>
<dbReference type="InterPro" id="IPR010216">
    <property type="entry name" value="Transcrpt_antiterm_NusG_myco"/>
</dbReference>
<dbReference type="HAMAP" id="MF_00948">
    <property type="entry name" value="NusG"/>
    <property type="match status" value="1"/>
</dbReference>
<dbReference type="Gene3D" id="2.30.30.30">
    <property type="match status" value="1"/>
</dbReference>
<keyword evidence="11" id="KW-1185">Reference proteome</keyword>
<dbReference type="GO" id="GO:0032784">
    <property type="term" value="P:regulation of DNA-templated transcription elongation"/>
    <property type="evidence" value="ECO:0007669"/>
    <property type="project" value="InterPro"/>
</dbReference>
<comment type="similarity">
    <text evidence="5 7">Belongs to the NusG family.</text>
</comment>
<evidence type="ECO:0000259" key="8">
    <source>
        <dbReference type="SMART" id="SM00738"/>
    </source>
</evidence>
<dbReference type="CDD" id="cd06091">
    <property type="entry name" value="KOW_NusG"/>
    <property type="match status" value="1"/>
</dbReference>
<dbReference type="SUPFAM" id="SSF50104">
    <property type="entry name" value="Translation proteins SH3-like domain"/>
    <property type="match status" value="1"/>
</dbReference>
<feature type="domain" description="KOW" evidence="9">
    <location>
        <begin position="127"/>
        <end position="154"/>
    </location>
</feature>